<proteinExistence type="predicted"/>
<name>A0ABW8G7A9_9GAMM</name>
<feature type="compositionally biased region" description="Low complexity" evidence="1">
    <location>
        <begin position="1"/>
        <end position="10"/>
    </location>
</feature>
<reference evidence="2 3" key="1">
    <citation type="submission" date="2024-10" db="EMBL/GenBank/DDBJ databases">
        <authorList>
            <person name="Lu C.-H."/>
        </authorList>
    </citation>
    <scope>NUCLEOTIDE SEQUENCE [LARGE SCALE GENOMIC DNA]</scope>
    <source>
        <strain evidence="2 3">22ZTDG03-2</strain>
    </source>
</reference>
<feature type="compositionally biased region" description="Polar residues" evidence="1">
    <location>
        <begin position="17"/>
        <end position="26"/>
    </location>
</feature>
<keyword evidence="3" id="KW-1185">Reference proteome</keyword>
<gene>
    <name evidence="2" type="ORF">ACIPUP_05270</name>
</gene>
<dbReference type="RefSeq" id="WP_400394646.1">
    <property type="nucleotide sequence ID" value="NZ_JBIXLL010000002.1"/>
</dbReference>
<accession>A0ABW8G7A9</accession>
<sequence>MTNITQQQTAARKRRQPTPNNSGNTITKEQWAQIAEELKGYFCRVQFQYQNTLITIARERDGESKTVLSVYFDGEIRGGWGNEKSEVYNPITRLFWCEKKMRLYSVRRAAQIEKEFGKRAAKKHFPELHKTISYWCPYFTASTSLIRQFKKTEGLVWLSKPEADSDQP</sequence>
<dbReference type="Proteomes" id="UP001617689">
    <property type="component" value="Unassembled WGS sequence"/>
</dbReference>
<comment type="caution">
    <text evidence="2">The sequence shown here is derived from an EMBL/GenBank/DDBJ whole genome shotgun (WGS) entry which is preliminary data.</text>
</comment>
<evidence type="ECO:0000313" key="2">
    <source>
        <dbReference type="EMBL" id="MFJ5428554.1"/>
    </source>
</evidence>
<organism evidence="2 3">
    <name type="scientific">Pectobacterium actinidiae</name>
    <dbReference type="NCBI Taxonomy" id="1507808"/>
    <lineage>
        <taxon>Bacteria</taxon>
        <taxon>Pseudomonadati</taxon>
        <taxon>Pseudomonadota</taxon>
        <taxon>Gammaproteobacteria</taxon>
        <taxon>Enterobacterales</taxon>
        <taxon>Pectobacteriaceae</taxon>
        <taxon>Pectobacterium</taxon>
    </lineage>
</organism>
<dbReference type="EMBL" id="JBIXLL010000002">
    <property type="protein sequence ID" value="MFJ5428554.1"/>
    <property type="molecule type" value="Genomic_DNA"/>
</dbReference>
<feature type="region of interest" description="Disordered" evidence="1">
    <location>
        <begin position="1"/>
        <end position="26"/>
    </location>
</feature>
<evidence type="ECO:0000313" key="3">
    <source>
        <dbReference type="Proteomes" id="UP001617689"/>
    </source>
</evidence>
<evidence type="ECO:0000256" key="1">
    <source>
        <dbReference type="SAM" id="MobiDB-lite"/>
    </source>
</evidence>
<protein>
    <submittedName>
        <fullName evidence="2">Uncharacterized protein</fullName>
    </submittedName>
</protein>